<dbReference type="SUPFAM" id="SSF53474">
    <property type="entry name" value="alpha/beta-Hydrolases"/>
    <property type="match status" value="1"/>
</dbReference>
<dbReference type="RefSeq" id="WP_201156396.1">
    <property type="nucleotide sequence ID" value="NZ_NHSD01000144.1"/>
</dbReference>
<name>A0A934WI82_9RHOB</name>
<evidence type="ECO:0000313" key="3">
    <source>
        <dbReference type="EMBL" id="MBK5926624.1"/>
    </source>
</evidence>
<gene>
    <name evidence="3" type="ORF">CCR87_04545</name>
</gene>
<dbReference type="InterPro" id="IPR050261">
    <property type="entry name" value="FrsA_esterase"/>
</dbReference>
<dbReference type="Pfam" id="PF01738">
    <property type="entry name" value="DLH"/>
    <property type="match status" value="1"/>
</dbReference>
<comment type="caution">
    <text evidence="3">The sequence shown here is derived from an EMBL/GenBank/DDBJ whole genome shotgun (WGS) entry which is preliminary data.</text>
</comment>
<dbReference type="PANTHER" id="PTHR22946">
    <property type="entry name" value="DIENELACTONE HYDROLASE DOMAIN-CONTAINING PROTEIN-RELATED"/>
    <property type="match status" value="1"/>
</dbReference>
<protein>
    <submittedName>
        <fullName evidence="3">Dienelactone hydrolase</fullName>
    </submittedName>
</protein>
<feature type="domain" description="Dienelactone hydrolase" evidence="2">
    <location>
        <begin position="39"/>
        <end position="253"/>
    </location>
</feature>
<evidence type="ECO:0000256" key="1">
    <source>
        <dbReference type="SAM" id="SignalP"/>
    </source>
</evidence>
<accession>A0A934WI82</accession>
<dbReference type="PANTHER" id="PTHR22946:SF0">
    <property type="entry name" value="DIENELACTONE HYDROLASE DOMAIN-CONTAINING PROTEIN"/>
    <property type="match status" value="1"/>
</dbReference>
<feature type="signal peptide" evidence="1">
    <location>
        <begin position="1"/>
        <end position="23"/>
    </location>
</feature>
<keyword evidence="1" id="KW-0732">Signal</keyword>
<dbReference type="Proteomes" id="UP000706333">
    <property type="component" value="Unassembled WGS sequence"/>
</dbReference>
<dbReference type="AlphaFoldDB" id="A0A934WI82"/>
<keyword evidence="4" id="KW-1185">Reference proteome</keyword>
<proteinExistence type="predicted"/>
<dbReference type="InterPro" id="IPR029058">
    <property type="entry name" value="AB_hydrolase_fold"/>
</dbReference>
<reference evidence="3" key="1">
    <citation type="submission" date="2017-05" db="EMBL/GenBank/DDBJ databases">
        <authorList>
            <person name="Imhoff J.F."/>
            <person name="Rahn T."/>
            <person name="Kuenzel S."/>
            <person name="Neulinger S.C."/>
        </authorList>
    </citation>
    <scope>NUCLEOTIDE SEQUENCE</scope>
    <source>
        <strain evidence="3">LMG 28126</strain>
    </source>
</reference>
<dbReference type="EMBL" id="NHSD01000144">
    <property type="protein sequence ID" value="MBK5926624.1"/>
    <property type="molecule type" value="Genomic_DNA"/>
</dbReference>
<sequence length="254" mass="26674">MFRPILCAALIATGATVAAPASAQIVTEPLRWEVDGAAFEGMVARNTNLDAPRGVVVIVHDWNGIDAYERGRAEMLAAQGFTAVAVDLFGTDAVLEGIEDYRRETGALYADRGMFRARLSAALEAAGTLPGADAGTVIMGYCFGGAAVLEAARMGADLAGFVSFHGGLTTPEGQDWHDATGAPMLVLHGSADPVSGMADLGALMDELQAATIPHRAEIYGGALHSFTVWGSDDYDLSADRRAWRALTGFLDEIL</sequence>
<evidence type="ECO:0000259" key="2">
    <source>
        <dbReference type="Pfam" id="PF01738"/>
    </source>
</evidence>
<evidence type="ECO:0000313" key="4">
    <source>
        <dbReference type="Proteomes" id="UP000706333"/>
    </source>
</evidence>
<dbReference type="GO" id="GO:0016787">
    <property type="term" value="F:hydrolase activity"/>
    <property type="evidence" value="ECO:0007669"/>
    <property type="project" value="UniProtKB-KW"/>
</dbReference>
<feature type="chain" id="PRO_5036691263" evidence="1">
    <location>
        <begin position="24"/>
        <end position="254"/>
    </location>
</feature>
<dbReference type="InterPro" id="IPR002925">
    <property type="entry name" value="Dienelactn_hydro"/>
</dbReference>
<organism evidence="3 4">
    <name type="scientific">Rhodobaculum claviforme</name>
    <dbReference type="NCBI Taxonomy" id="1549854"/>
    <lineage>
        <taxon>Bacteria</taxon>
        <taxon>Pseudomonadati</taxon>
        <taxon>Pseudomonadota</taxon>
        <taxon>Alphaproteobacteria</taxon>
        <taxon>Rhodobacterales</taxon>
        <taxon>Paracoccaceae</taxon>
        <taxon>Rhodobaculum</taxon>
    </lineage>
</organism>
<dbReference type="Gene3D" id="3.40.50.1820">
    <property type="entry name" value="alpha/beta hydrolase"/>
    <property type="match status" value="1"/>
</dbReference>
<keyword evidence="3" id="KW-0378">Hydrolase</keyword>
<reference evidence="3" key="2">
    <citation type="journal article" date="2020" name="Microorganisms">
        <title>Osmotic Adaptation and Compatible Solute Biosynthesis of Phototrophic Bacteria as Revealed from Genome Analyses.</title>
        <authorList>
            <person name="Imhoff J.F."/>
            <person name="Rahn T."/>
            <person name="Kunzel S."/>
            <person name="Keller A."/>
            <person name="Neulinger S.C."/>
        </authorList>
    </citation>
    <scope>NUCLEOTIDE SEQUENCE</scope>
    <source>
        <strain evidence="3">LMG 28126</strain>
    </source>
</reference>